<evidence type="ECO:0000259" key="3">
    <source>
        <dbReference type="SMART" id="SM00563"/>
    </source>
</evidence>
<dbReference type="GO" id="GO:0006654">
    <property type="term" value="P:phosphatidic acid biosynthetic process"/>
    <property type="evidence" value="ECO:0007669"/>
    <property type="project" value="TreeGrafter"/>
</dbReference>
<evidence type="ECO:0000256" key="1">
    <source>
        <dbReference type="ARBA" id="ARBA00022679"/>
    </source>
</evidence>
<protein>
    <submittedName>
        <fullName evidence="4">1-acyl-sn-glycerol-3-phosphate acyltransferase</fullName>
    </submittedName>
</protein>
<dbReference type="RefSeq" id="WP_103661405.1">
    <property type="nucleotide sequence ID" value="NZ_ML136888.1"/>
</dbReference>
<dbReference type="EMBL" id="RXIA01000020">
    <property type="protein sequence ID" value="RVU70401.1"/>
    <property type="molecule type" value="Genomic_DNA"/>
</dbReference>
<keyword evidence="1 4" id="KW-0808">Transferase</keyword>
<evidence type="ECO:0000313" key="4">
    <source>
        <dbReference type="EMBL" id="RVU70401.1"/>
    </source>
</evidence>
<dbReference type="GO" id="GO:0003841">
    <property type="term" value="F:1-acylglycerol-3-phosphate O-acyltransferase activity"/>
    <property type="evidence" value="ECO:0007669"/>
    <property type="project" value="TreeGrafter"/>
</dbReference>
<comment type="caution">
    <text evidence="4">The sequence shown here is derived from an EMBL/GenBank/DDBJ whole genome shotgun (WGS) entry which is preliminary data.</text>
</comment>
<dbReference type="PANTHER" id="PTHR10434">
    <property type="entry name" value="1-ACYL-SN-GLYCEROL-3-PHOSPHATE ACYLTRANSFERASE"/>
    <property type="match status" value="1"/>
</dbReference>
<dbReference type="AlphaFoldDB" id="A0A437STX9"/>
<gene>
    <name evidence="4" type="ORF">EJK17_07765</name>
</gene>
<name>A0A437STX9_9LACO</name>
<dbReference type="PANTHER" id="PTHR10434:SF11">
    <property type="entry name" value="1-ACYL-SN-GLYCEROL-3-PHOSPHATE ACYLTRANSFERASE"/>
    <property type="match status" value="1"/>
</dbReference>
<dbReference type="SUPFAM" id="SSF69593">
    <property type="entry name" value="Glycerol-3-phosphate (1)-acyltransferase"/>
    <property type="match status" value="1"/>
</dbReference>
<sequence length="283" mass="33101">MIIGRHRRAVIQRIASKAKAKHFNDKVELNDPTLTPTASKLVIARFWHHQSRITGQISAAVVRSLLTIITPFLTTRVKIIGQHHLPKTASALITCNHYNQLDILPIKKLAMRRNKRLYFMVEDTNLVMHFPIGLLVRNADSIPVTTNLHYLGRVLPQKIKQILTKPAWILVYPEQQMWFNYRRIRPFKKGAYYFAAKFNLPIISCFVEIQNCQQKELFHRDFYKTRCVLHVLPTIYPDSEKSIAENTKLMRKQDYQQKKAAYERIYGKKIDQPFTFDDIAGLK</sequence>
<keyword evidence="5" id="KW-1185">Reference proteome</keyword>
<dbReference type="SMART" id="SM00563">
    <property type="entry name" value="PlsC"/>
    <property type="match status" value="1"/>
</dbReference>
<proteinExistence type="predicted"/>
<dbReference type="InterPro" id="IPR002123">
    <property type="entry name" value="Plipid/glycerol_acylTrfase"/>
</dbReference>
<evidence type="ECO:0000256" key="2">
    <source>
        <dbReference type="ARBA" id="ARBA00023315"/>
    </source>
</evidence>
<keyword evidence="2 4" id="KW-0012">Acyltransferase</keyword>
<dbReference type="Pfam" id="PF01553">
    <property type="entry name" value="Acyltransferase"/>
    <property type="match status" value="1"/>
</dbReference>
<reference evidence="4 5" key="1">
    <citation type="submission" date="2018-12" db="EMBL/GenBank/DDBJ databases">
        <authorList>
            <person name="Meng J."/>
        </authorList>
    </citation>
    <scope>NUCLEOTIDE SEQUENCE [LARGE SCALE GENOMIC DNA]</scope>
    <source>
        <strain evidence="4 5">HT111-2</strain>
    </source>
</reference>
<organism evidence="4 5">
    <name type="scientific">Lactobacillus xujianguonis</name>
    <dbReference type="NCBI Taxonomy" id="2495899"/>
    <lineage>
        <taxon>Bacteria</taxon>
        <taxon>Bacillati</taxon>
        <taxon>Bacillota</taxon>
        <taxon>Bacilli</taxon>
        <taxon>Lactobacillales</taxon>
        <taxon>Lactobacillaceae</taxon>
        <taxon>Lactobacillus</taxon>
    </lineage>
</organism>
<feature type="domain" description="Phospholipid/glycerol acyltransferase" evidence="3">
    <location>
        <begin position="91"/>
        <end position="210"/>
    </location>
</feature>
<dbReference type="CDD" id="cd07989">
    <property type="entry name" value="LPLAT_AGPAT-like"/>
    <property type="match status" value="1"/>
</dbReference>
<dbReference type="Proteomes" id="UP000288291">
    <property type="component" value="Unassembled WGS sequence"/>
</dbReference>
<accession>A0A437STX9</accession>
<evidence type="ECO:0000313" key="5">
    <source>
        <dbReference type="Proteomes" id="UP000288291"/>
    </source>
</evidence>